<keyword evidence="1" id="KW-0233">DNA recombination</keyword>
<keyword evidence="1" id="KW-0347">Helicase</keyword>
<comment type="cofactor">
    <cofactor evidence="1">
        <name>Mg(2+)</name>
        <dbReference type="ChEBI" id="CHEBI:18420"/>
    </cofactor>
</comment>
<dbReference type="EMBL" id="JAVFWL010000004">
    <property type="protein sequence ID" value="KAK6751008.1"/>
    <property type="molecule type" value="Genomic_DNA"/>
</dbReference>
<dbReference type="InterPro" id="IPR010285">
    <property type="entry name" value="DNA_helicase_pif1-like_DEAD"/>
</dbReference>
<feature type="domain" description="DNA helicase Pif1-like DEAD-box helicase" evidence="2">
    <location>
        <begin position="1"/>
        <end position="51"/>
    </location>
</feature>
<evidence type="ECO:0000259" key="2">
    <source>
        <dbReference type="Pfam" id="PF05970"/>
    </source>
</evidence>
<evidence type="ECO:0000313" key="4">
    <source>
        <dbReference type="Proteomes" id="UP001303046"/>
    </source>
</evidence>
<proteinExistence type="inferred from homology"/>
<keyword evidence="1" id="KW-0547">Nucleotide-binding</keyword>
<keyword evidence="1" id="KW-0067">ATP-binding</keyword>
<comment type="caution">
    <text evidence="3">The sequence shown here is derived from an EMBL/GenBank/DDBJ whole genome shotgun (WGS) entry which is preliminary data.</text>
</comment>
<protein>
    <recommendedName>
        <fullName evidence="1">ATP-dependent DNA helicase</fullName>
        <ecNumber evidence="1">5.6.2.3</ecNumber>
    </recommendedName>
</protein>
<keyword evidence="1" id="KW-0378">Hydrolase</keyword>
<keyword evidence="1" id="KW-0227">DNA damage</keyword>
<keyword evidence="1" id="KW-0234">DNA repair</keyword>
<organism evidence="3 4">
    <name type="scientific">Necator americanus</name>
    <name type="common">Human hookworm</name>
    <dbReference type="NCBI Taxonomy" id="51031"/>
    <lineage>
        <taxon>Eukaryota</taxon>
        <taxon>Metazoa</taxon>
        <taxon>Ecdysozoa</taxon>
        <taxon>Nematoda</taxon>
        <taxon>Chromadorea</taxon>
        <taxon>Rhabditida</taxon>
        <taxon>Rhabditina</taxon>
        <taxon>Rhabditomorpha</taxon>
        <taxon>Strongyloidea</taxon>
        <taxon>Ancylostomatidae</taxon>
        <taxon>Bunostominae</taxon>
        <taxon>Necator</taxon>
    </lineage>
</organism>
<sequence>MAPKCTLEAIEGLICGIMQNDRPFGGKPFIIGGNFLQELQIVEQGQHDQITLLRNFDGLERDAIKSRDSRKLCAWLSFCLWKLKKSVS</sequence>
<dbReference type="Pfam" id="PF05970">
    <property type="entry name" value="PIF1"/>
    <property type="match status" value="1"/>
</dbReference>
<evidence type="ECO:0000313" key="3">
    <source>
        <dbReference type="EMBL" id="KAK6751008.1"/>
    </source>
</evidence>
<keyword evidence="4" id="KW-1185">Reference proteome</keyword>
<name>A0ABR1DLB5_NECAM</name>
<accession>A0ABR1DLB5</accession>
<dbReference type="Proteomes" id="UP001303046">
    <property type="component" value="Unassembled WGS sequence"/>
</dbReference>
<dbReference type="EC" id="5.6.2.3" evidence="1"/>
<gene>
    <name evidence="3" type="primary">Necator_chrIV.g16073</name>
    <name evidence="3" type="ORF">RB195_002777</name>
</gene>
<comment type="catalytic activity">
    <reaction evidence="1">
        <text>ATP + H2O = ADP + phosphate + H(+)</text>
        <dbReference type="Rhea" id="RHEA:13065"/>
        <dbReference type="ChEBI" id="CHEBI:15377"/>
        <dbReference type="ChEBI" id="CHEBI:15378"/>
        <dbReference type="ChEBI" id="CHEBI:30616"/>
        <dbReference type="ChEBI" id="CHEBI:43474"/>
        <dbReference type="ChEBI" id="CHEBI:456216"/>
        <dbReference type="EC" id="5.6.2.3"/>
    </reaction>
</comment>
<evidence type="ECO:0000256" key="1">
    <source>
        <dbReference type="RuleBase" id="RU363044"/>
    </source>
</evidence>
<reference evidence="3 4" key="1">
    <citation type="submission" date="2023-08" db="EMBL/GenBank/DDBJ databases">
        <title>A Necator americanus chromosomal reference genome.</title>
        <authorList>
            <person name="Ilik V."/>
            <person name="Petrzelkova K.J."/>
            <person name="Pardy F."/>
            <person name="Fuh T."/>
            <person name="Niatou-Singa F.S."/>
            <person name="Gouil Q."/>
            <person name="Baker L."/>
            <person name="Ritchie M.E."/>
            <person name="Jex A.R."/>
            <person name="Gazzola D."/>
            <person name="Li H."/>
            <person name="Toshio Fujiwara R."/>
            <person name="Zhan B."/>
            <person name="Aroian R.V."/>
            <person name="Pafco B."/>
            <person name="Schwarz E.M."/>
        </authorList>
    </citation>
    <scope>NUCLEOTIDE SEQUENCE [LARGE SCALE GENOMIC DNA]</scope>
    <source>
        <strain evidence="3 4">Aroian</strain>
        <tissue evidence="3">Whole animal</tissue>
    </source>
</reference>
<comment type="similarity">
    <text evidence="1">Belongs to the helicase family.</text>
</comment>